<evidence type="ECO:0000313" key="2">
    <source>
        <dbReference type="EMBL" id="KAG0474481.1"/>
    </source>
</evidence>
<feature type="compositionally biased region" description="Basic and acidic residues" evidence="1">
    <location>
        <begin position="85"/>
        <end position="96"/>
    </location>
</feature>
<dbReference type="Proteomes" id="UP000639772">
    <property type="component" value="Chromosome 7"/>
</dbReference>
<dbReference type="AlphaFoldDB" id="A0A835QNY5"/>
<feature type="compositionally biased region" description="Polar residues" evidence="1">
    <location>
        <begin position="102"/>
        <end position="112"/>
    </location>
</feature>
<evidence type="ECO:0000256" key="1">
    <source>
        <dbReference type="SAM" id="MobiDB-lite"/>
    </source>
</evidence>
<comment type="caution">
    <text evidence="2">The sequence shown here is derived from an EMBL/GenBank/DDBJ whole genome shotgun (WGS) entry which is preliminary data.</text>
</comment>
<gene>
    <name evidence="2" type="ORF">HPP92_014167</name>
</gene>
<evidence type="ECO:0000313" key="3">
    <source>
        <dbReference type="Proteomes" id="UP000639772"/>
    </source>
</evidence>
<protein>
    <submittedName>
        <fullName evidence="2">Uncharacterized protein</fullName>
    </submittedName>
</protein>
<name>A0A835QNY5_VANPL</name>
<accession>A0A835QNY5</accession>
<feature type="region of interest" description="Disordered" evidence="1">
    <location>
        <begin position="85"/>
        <end position="112"/>
    </location>
</feature>
<sequence length="112" mass="11593">MMPMWAVGCGAAAAGSMVPPGAVWMLPASQAQLWAFPTGSQVVNLGTVSAIAGEAVYSGEDVAVEESPSECAAQEVEKRELLLMRESTGEVEKSVEGEAGQQHATQEGRTAV</sequence>
<reference evidence="2 3" key="1">
    <citation type="journal article" date="2020" name="Nat. Food">
        <title>A phased Vanilla planifolia genome enables genetic improvement of flavour and production.</title>
        <authorList>
            <person name="Hasing T."/>
            <person name="Tang H."/>
            <person name="Brym M."/>
            <person name="Khazi F."/>
            <person name="Huang T."/>
            <person name="Chambers A.H."/>
        </authorList>
    </citation>
    <scope>NUCLEOTIDE SEQUENCE [LARGE SCALE GENOMIC DNA]</scope>
    <source>
        <tissue evidence="2">Leaf</tissue>
    </source>
</reference>
<proteinExistence type="predicted"/>
<organism evidence="2 3">
    <name type="scientific">Vanilla planifolia</name>
    <name type="common">Vanilla</name>
    <dbReference type="NCBI Taxonomy" id="51239"/>
    <lineage>
        <taxon>Eukaryota</taxon>
        <taxon>Viridiplantae</taxon>
        <taxon>Streptophyta</taxon>
        <taxon>Embryophyta</taxon>
        <taxon>Tracheophyta</taxon>
        <taxon>Spermatophyta</taxon>
        <taxon>Magnoliopsida</taxon>
        <taxon>Liliopsida</taxon>
        <taxon>Asparagales</taxon>
        <taxon>Orchidaceae</taxon>
        <taxon>Vanilloideae</taxon>
        <taxon>Vanilleae</taxon>
        <taxon>Vanilla</taxon>
    </lineage>
</organism>
<dbReference type="EMBL" id="JADCNM010000007">
    <property type="protein sequence ID" value="KAG0474481.1"/>
    <property type="molecule type" value="Genomic_DNA"/>
</dbReference>